<evidence type="ECO:0000313" key="6">
    <source>
        <dbReference type="EMBL" id="ELT90472.1"/>
    </source>
</evidence>
<dbReference type="EnsemblMetazoa" id="CapteT173251">
    <property type="protein sequence ID" value="CapteP173251"/>
    <property type="gene ID" value="CapteG173251"/>
</dbReference>
<feature type="disulfide bond" evidence="4">
    <location>
        <begin position="34"/>
        <end position="39"/>
    </location>
</feature>
<dbReference type="InterPro" id="IPR000981">
    <property type="entry name" value="Neurhyp_horm"/>
</dbReference>
<evidence type="ECO:0000256" key="4">
    <source>
        <dbReference type="PIRSR" id="PIRSR001815-50"/>
    </source>
</evidence>
<reference evidence="6 8" key="2">
    <citation type="journal article" date="2013" name="Nature">
        <title>Insights into bilaterian evolution from three spiralian genomes.</title>
        <authorList>
            <person name="Simakov O."/>
            <person name="Marletaz F."/>
            <person name="Cho S.J."/>
            <person name="Edsinger-Gonzales E."/>
            <person name="Havlak P."/>
            <person name="Hellsten U."/>
            <person name="Kuo D.H."/>
            <person name="Larsson T."/>
            <person name="Lv J."/>
            <person name="Arendt D."/>
            <person name="Savage R."/>
            <person name="Osoegawa K."/>
            <person name="de Jong P."/>
            <person name="Grimwood J."/>
            <person name="Chapman J.A."/>
            <person name="Shapiro H."/>
            <person name="Aerts A."/>
            <person name="Otillar R.P."/>
            <person name="Terry A.Y."/>
            <person name="Boore J.L."/>
            <person name="Grigoriev I.V."/>
            <person name="Lindberg D.R."/>
            <person name="Seaver E.C."/>
            <person name="Weisblat D.A."/>
            <person name="Putnam N.H."/>
            <person name="Rokhsar D.S."/>
        </authorList>
    </citation>
    <scope>NUCLEOTIDE SEQUENCE</scope>
    <source>
        <strain evidence="6 8">I ESC-2004</strain>
    </source>
</reference>
<feature type="disulfide bond" evidence="4">
    <location>
        <begin position="124"/>
        <end position="129"/>
    </location>
</feature>
<evidence type="ECO:0000256" key="3">
    <source>
        <dbReference type="ARBA" id="ARBA00023157"/>
    </source>
</evidence>
<sequence>MRHSSDAVNSVVLCGRLLLLFACISCCIETTSGCFIRNCPIGGKRSSVPSRISAQKECMACGPNGLGQCVGPNTCCGQDIGCFMGTQEAKMCGEENDSPIPCRVDGAACGRNDGGRCVAEQICCNEDKCSHDSSCQSKAKRQHDNLSQDLLRYMHQLMTLKSLGGRR</sequence>
<dbReference type="SMART" id="SM00003">
    <property type="entry name" value="NH"/>
    <property type="match status" value="1"/>
</dbReference>
<evidence type="ECO:0000313" key="7">
    <source>
        <dbReference type="EnsemblMetazoa" id="CapteP173251"/>
    </source>
</evidence>
<dbReference type="InterPro" id="IPR036387">
    <property type="entry name" value="Neurhyp_horm_dom_sf"/>
</dbReference>
<comment type="similarity">
    <text evidence="1">Belongs to the vasopressin/oxytocin family.</text>
</comment>
<reference evidence="8" key="1">
    <citation type="submission" date="2012-12" db="EMBL/GenBank/DDBJ databases">
        <authorList>
            <person name="Hellsten U."/>
            <person name="Grimwood J."/>
            <person name="Chapman J.A."/>
            <person name="Shapiro H."/>
            <person name="Aerts A."/>
            <person name="Otillar R.P."/>
            <person name="Terry A.Y."/>
            <person name="Boore J.L."/>
            <person name="Simakov O."/>
            <person name="Marletaz F."/>
            <person name="Cho S.-J."/>
            <person name="Edsinger-Gonzales E."/>
            <person name="Havlak P."/>
            <person name="Kuo D.-H."/>
            <person name="Larsson T."/>
            <person name="Lv J."/>
            <person name="Arendt D."/>
            <person name="Savage R."/>
            <person name="Osoegawa K."/>
            <person name="de Jong P."/>
            <person name="Lindberg D.R."/>
            <person name="Seaver E.C."/>
            <person name="Weisblat D.A."/>
            <person name="Putnam N.H."/>
            <person name="Grigoriev I.V."/>
            <person name="Rokhsar D.S."/>
        </authorList>
    </citation>
    <scope>NUCLEOTIDE SEQUENCE</scope>
    <source>
        <strain evidence="8">I ESC-2004</strain>
    </source>
</reference>
<name>R7TAF5_CAPTE</name>
<dbReference type="AlphaFoldDB" id="R7TAF5"/>
<dbReference type="InterPro" id="IPR022423">
    <property type="entry name" value="Neurohypophysial_hormone_CS"/>
</dbReference>
<dbReference type="Gene3D" id="2.60.9.10">
    <property type="entry name" value="Neurohypophysial hormone domain"/>
    <property type="match status" value="1"/>
</dbReference>
<dbReference type="STRING" id="283909.R7TAF5"/>
<dbReference type="GO" id="GO:0030141">
    <property type="term" value="C:secretory granule"/>
    <property type="evidence" value="ECO:0007669"/>
    <property type="project" value="TreeGrafter"/>
</dbReference>
<reference evidence="7" key="3">
    <citation type="submission" date="2015-06" db="UniProtKB">
        <authorList>
            <consortium name="EnsemblMetazoa"/>
        </authorList>
    </citation>
    <scope>IDENTIFICATION</scope>
</reference>
<dbReference type="PROSITE" id="PS00264">
    <property type="entry name" value="NEUROHYPOPHYS_HORM"/>
    <property type="match status" value="1"/>
</dbReference>
<keyword evidence="8" id="KW-1185">Reference proteome</keyword>
<keyword evidence="2 5" id="KW-0732">Signal</keyword>
<dbReference type="PANTHER" id="PTHR11681:SF5">
    <property type="entry name" value="ISOTOCIN"/>
    <property type="match status" value="1"/>
</dbReference>
<organism evidence="6">
    <name type="scientific">Capitella teleta</name>
    <name type="common">Polychaete worm</name>
    <dbReference type="NCBI Taxonomy" id="283909"/>
    <lineage>
        <taxon>Eukaryota</taxon>
        <taxon>Metazoa</taxon>
        <taxon>Spiralia</taxon>
        <taxon>Lophotrochozoa</taxon>
        <taxon>Annelida</taxon>
        <taxon>Polychaeta</taxon>
        <taxon>Sedentaria</taxon>
        <taxon>Scolecida</taxon>
        <taxon>Capitellidae</taxon>
        <taxon>Capitella</taxon>
    </lineage>
</organism>
<feature type="disulfide bond" evidence="4">
    <location>
        <begin position="69"/>
        <end position="92"/>
    </location>
</feature>
<dbReference type="Proteomes" id="UP000014760">
    <property type="component" value="Unassembled WGS sequence"/>
</dbReference>
<dbReference type="GO" id="GO:0005185">
    <property type="term" value="F:neurohypophyseal hormone activity"/>
    <property type="evidence" value="ECO:0007669"/>
    <property type="project" value="InterPro"/>
</dbReference>
<dbReference type="SUPFAM" id="SSF49606">
    <property type="entry name" value="Neurophysin II"/>
    <property type="match status" value="1"/>
</dbReference>
<feature type="disulfide bond" evidence="4">
    <location>
        <begin position="117"/>
        <end position="135"/>
    </location>
</feature>
<accession>R7TAF5</accession>
<dbReference type="OrthoDB" id="10056056at2759"/>
<dbReference type="GO" id="GO:0005615">
    <property type="term" value="C:extracellular space"/>
    <property type="evidence" value="ECO:0007669"/>
    <property type="project" value="TreeGrafter"/>
</dbReference>
<dbReference type="PIRSF" id="PIRSF001815">
    <property type="entry name" value="Nonapeptide_hormone_precursor"/>
    <property type="match status" value="1"/>
</dbReference>
<feature type="disulfide bond" evidence="4">
    <location>
        <begin position="58"/>
        <end position="102"/>
    </location>
</feature>
<dbReference type="HOGENOM" id="CLU_125770_0_0_1"/>
<keyword evidence="3 4" id="KW-1015">Disulfide bond</keyword>
<feature type="disulfide bond" evidence="4">
    <location>
        <begin position="76"/>
        <end position="82"/>
    </location>
</feature>
<feature type="signal peptide" evidence="5">
    <location>
        <begin position="1"/>
        <end position="33"/>
    </location>
</feature>
<proteinExistence type="inferred from homology"/>
<dbReference type="EMBL" id="KB310915">
    <property type="protein sequence ID" value="ELT90472.1"/>
    <property type="molecule type" value="Genomic_DNA"/>
</dbReference>
<protein>
    <submittedName>
        <fullName evidence="6 7">Uncharacterized protein</fullName>
    </submittedName>
</protein>
<feature type="disulfide bond" evidence="4">
    <location>
        <begin position="61"/>
        <end position="75"/>
    </location>
</feature>
<dbReference type="EMBL" id="AMQN01003105">
    <property type="status" value="NOT_ANNOTATED_CDS"/>
    <property type="molecule type" value="Genomic_DNA"/>
</dbReference>
<feature type="chain" id="PRO_5008786802" evidence="5">
    <location>
        <begin position="34"/>
        <end position="167"/>
    </location>
</feature>
<feature type="disulfide bond" evidence="4">
    <location>
        <begin position="109"/>
        <end position="123"/>
    </location>
</feature>
<evidence type="ECO:0000313" key="8">
    <source>
        <dbReference type="Proteomes" id="UP000014760"/>
    </source>
</evidence>
<evidence type="ECO:0000256" key="2">
    <source>
        <dbReference type="ARBA" id="ARBA00022729"/>
    </source>
</evidence>
<gene>
    <name evidence="6" type="ORF">CAPTEDRAFT_173251</name>
</gene>
<dbReference type="PANTHER" id="PTHR11681">
    <property type="entry name" value="NEUROPHYSIN"/>
    <property type="match status" value="1"/>
</dbReference>
<dbReference type="OMA" id="ACVINDP"/>
<evidence type="ECO:0000256" key="5">
    <source>
        <dbReference type="SAM" id="SignalP"/>
    </source>
</evidence>
<evidence type="ECO:0000256" key="1">
    <source>
        <dbReference type="ARBA" id="ARBA00007369"/>
    </source>
</evidence>
<dbReference type="PRINTS" id="PR00831">
    <property type="entry name" value="NEUROPHYSIN"/>
</dbReference>
<dbReference type="Pfam" id="PF00184">
    <property type="entry name" value="Hormone_5"/>
    <property type="match status" value="1"/>
</dbReference>